<evidence type="ECO:0000256" key="11">
    <source>
        <dbReference type="RuleBase" id="RU364068"/>
    </source>
</evidence>
<dbReference type="InterPro" id="IPR033942">
    <property type="entry name" value="IMPase"/>
</dbReference>
<evidence type="ECO:0000256" key="5">
    <source>
        <dbReference type="ARBA" id="ARBA00022723"/>
    </source>
</evidence>
<evidence type="ECO:0000256" key="1">
    <source>
        <dbReference type="ARBA" id="ARBA00001033"/>
    </source>
</evidence>
<dbReference type="PRINTS" id="PR01959">
    <property type="entry name" value="SBIMPHPHTASE"/>
</dbReference>
<feature type="binding site" evidence="10">
    <location>
        <position position="230"/>
    </location>
    <ligand>
        <name>Mg(2+)</name>
        <dbReference type="ChEBI" id="CHEBI:18420"/>
        <label>1</label>
        <note>catalytic</note>
    </ligand>
</feature>
<keyword evidence="14" id="KW-1185">Reference proteome</keyword>
<comment type="similarity">
    <text evidence="4 11">Belongs to the inositol monophosphatase superfamily.</text>
</comment>
<feature type="binding site" evidence="10">
    <location>
        <position position="106"/>
    </location>
    <ligand>
        <name>Mg(2+)</name>
        <dbReference type="ChEBI" id="CHEBI:18420"/>
        <label>1</label>
        <note>catalytic</note>
    </ligand>
</feature>
<dbReference type="GO" id="GO:0007165">
    <property type="term" value="P:signal transduction"/>
    <property type="evidence" value="ECO:0007669"/>
    <property type="project" value="TreeGrafter"/>
</dbReference>
<evidence type="ECO:0000256" key="9">
    <source>
        <dbReference type="ARBA" id="ARBA00053547"/>
    </source>
</evidence>
<evidence type="ECO:0000256" key="4">
    <source>
        <dbReference type="ARBA" id="ARBA00009759"/>
    </source>
</evidence>
<dbReference type="EC" id="3.1.3.25" evidence="11"/>
<reference evidence="14" key="1">
    <citation type="submission" date="2016-10" db="EMBL/GenBank/DDBJ databases">
        <authorList>
            <person name="Varghese N."/>
            <person name="Submissions S."/>
        </authorList>
    </citation>
    <scope>NUCLEOTIDE SEQUENCE [LARGE SCALE GENOMIC DNA]</scope>
    <source>
        <strain evidence="14">ATCC 35263</strain>
    </source>
</reference>
<evidence type="ECO:0000256" key="10">
    <source>
        <dbReference type="PIRSR" id="PIRSR600760-2"/>
    </source>
</evidence>
<comment type="catalytic activity">
    <reaction evidence="8">
        <text>L-histidinol phosphate + H2O = L-histidinol + phosphate</text>
        <dbReference type="Rhea" id="RHEA:14465"/>
        <dbReference type="ChEBI" id="CHEBI:15377"/>
        <dbReference type="ChEBI" id="CHEBI:43474"/>
        <dbReference type="ChEBI" id="CHEBI:57699"/>
        <dbReference type="ChEBI" id="CHEBI:57980"/>
        <dbReference type="EC" id="3.1.3.15"/>
    </reaction>
</comment>
<keyword evidence="5 10" id="KW-0479">Metal-binding</keyword>
<dbReference type="PANTHER" id="PTHR20854">
    <property type="entry name" value="INOSITOL MONOPHOSPHATASE"/>
    <property type="match status" value="1"/>
</dbReference>
<dbReference type="Gene3D" id="3.30.540.10">
    <property type="entry name" value="Fructose-1,6-Bisphosphatase, subunit A, domain 1"/>
    <property type="match status" value="1"/>
</dbReference>
<dbReference type="GO" id="GO:0004401">
    <property type="term" value="F:histidinol-phosphatase activity"/>
    <property type="evidence" value="ECO:0007669"/>
    <property type="project" value="UniProtKB-EC"/>
</dbReference>
<name>A0A1H6FU45_THEAL</name>
<evidence type="ECO:0000313" key="14">
    <source>
        <dbReference type="Proteomes" id="UP000222056"/>
    </source>
</evidence>
<comment type="cofactor">
    <cofactor evidence="2 10 11">
        <name>Mg(2+)</name>
        <dbReference type="ChEBI" id="CHEBI:18420"/>
    </cofactor>
</comment>
<evidence type="ECO:0000256" key="7">
    <source>
        <dbReference type="ARBA" id="ARBA00022842"/>
    </source>
</evidence>
<dbReference type="InterPro" id="IPR000760">
    <property type="entry name" value="Inositol_monophosphatase-like"/>
</dbReference>
<dbReference type="Gene3D" id="3.40.190.80">
    <property type="match status" value="1"/>
</dbReference>
<dbReference type="EMBL" id="FNWJ01000002">
    <property type="protein sequence ID" value="SEH13790.1"/>
    <property type="molecule type" value="Genomic_DNA"/>
</dbReference>
<dbReference type="PROSITE" id="PS00630">
    <property type="entry name" value="IMP_2"/>
    <property type="match status" value="1"/>
</dbReference>
<dbReference type="RefSeq" id="WP_218138296.1">
    <property type="nucleotide sequence ID" value="NZ_FNWJ01000002.1"/>
</dbReference>
<gene>
    <name evidence="13" type="ORF">SAMN02745716_1321</name>
</gene>
<comment type="function">
    <text evidence="9">Catalyzes the dephosphorylation of histidinol-phosphate to histidinol, the direct precursor of histidine.</text>
</comment>
<dbReference type="GO" id="GO:0046854">
    <property type="term" value="P:phosphatidylinositol phosphate biosynthetic process"/>
    <property type="evidence" value="ECO:0007669"/>
    <property type="project" value="InterPro"/>
</dbReference>
<comment type="catalytic activity">
    <reaction evidence="1 11">
        <text>a myo-inositol phosphate + H2O = myo-inositol + phosphate</text>
        <dbReference type="Rhea" id="RHEA:24056"/>
        <dbReference type="ChEBI" id="CHEBI:15377"/>
        <dbReference type="ChEBI" id="CHEBI:17268"/>
        <dbReference type="ChEBI" id="CHEBI:43474"/>
        <dbReference type="ChEBI" id="CHEBI:84139"/>
        <dbReference type="EC" id="3.1.3.25"/>
    </reaction>
</comment>
<dbReference type="AlphaFoldDB" id="A0A1H6FU45"/>
<dbReference type="STRING" id="29539.SAMN02745716_1321"/>
<feature type="binding site" evidence="10">
    <location>
        <position position="87"/>
    </location>
    <ligand>
        <name>Mg(2+)</name>
        <dbReference type="ChEBI" id="CHEBI:18420"/>
        <label>1</label>
        <note>catalytic</note>
    </ligand>
</feature>
<comment type="pathway">
    <text evidence="3">Amino-acid biosynthesis; L-histidine biosynthesis; L-histidine from 5-phospho-alpha-D-ribose 1-diphosphate: step 8/9.</text>
</comment>
<feature type="binding site" evidence="10">
    <location>
        <position position="103"/>
    </location>
    <ligand>
        <name>Mg(2+)</name>
        <dbReference type="ChEBI" id="CHEBI:18420"/>
        <label>1</label>
        <note>catalytic</note>
    </ligand>
</feature>
<organism evidence="13 14">
    <name type="scientific">Thermoleophilum album</name>
    <dbReference type="NCBI Taxonomy" id="29539"/>
    <lineage>
        <taxon>Bacteria</taxon>
        <taxon>Bacillati</taxon>
        <taxon>Actinomycetota</taxon>
        <taxon>Thermoleophilia</taxon>
        <taxon>Thermoleophilales</taxon>
        <taxon>Thermoleophilaceae</taxon>
        <taxon>Thermoleophilum</taxon>
    </lineage>
</organism>
<evidence type="ECO:0000256" key="3">
    <source>
        <dbReference type="ARBA" id="ARBA00004970"/>
    </source>
</evidence>
<keyword evidence="7 10" id="KW-0460">Magnesium</keyword>
<evidence type="ECO:0000256" key="6">
    <source>
        <dbReference type="ARBA" id="ARBA00022801"/>
    </source>
</evidence>
<dbReference type="Pfam" id="PF00459">
    <property type="entry name" value="Inositol_P"/>
    <property type="match status" value="1"/>
</dbReference>
<feature type="region of interest" description="Disordered" evidence="12">
    <location>
        <begin position="47"/>
        <end position="66"/>
    </location>
</feature>
<sequence length="271" mass="29067">MPSAEATTGTHSAERPLAFALSSDAELAVRAAHAAGDLLLQRYQRPAREVTSKTSATDPVSEADRTAERTVAELLEAERPEDGILAEEGSARPARSGRRWVVDPLDGTVNFLYRFPAWCVSIALLDDRGALVGVVHDPLRGETWTAERGRGAFLGGQRLLLADPPPLERALVATGFSYSPDLRARQGQTVARLLPQVRDIRRAGAAALDLAWLAAGRVDAYYERGLKPWDWAAGRLIAEEAGAAVAELPGQPYGIAVAHPRLLGALLELVA</sequence>
<proteinExistence type="inferred from homology"/>
<keyword evidence="6 11" id="KW-0378">Hydrolase</keyword>
<evidence type="ECO:0000256" key="2">
    <source>
        <dbReference type="ARBA" id="ARBA00001946"/>
    </source>
</evidence>
<dbReference type="PANTHER" id="PTHR20854:SF4">
    <property type="entry name" value="INOSITOL-1-MONOPHOSPHATASE-RELATED"/>
    <property type="match status" value="1"/>
</dbReference>
<dbReference type="FunFam" id="3.30.540.10:FF:000003">
    <property type="entry name" value="Inositol-1-monophosphatase"/>
    <property type="match status" value="1"/>
</dbReference>
<feature type="binding site" evidence="10">
    <location>
        <position position="105"/>
    </location>
    <ligand>
        <name>Mg(2+)</name>
        <dbReference type="ChEBI" id="CHEBI:18420"/>
        <label>1</label>
        <note>catalytic</note>
    </ligand>
</feature>
<dbReference type="CDD" id="cd01639">
    <property type="entry name" value="IMPase"/>
    <property type="match status" value="1"/>
</dbReference>
<accession>A0A1H6FU45</accession>
<evidence type="ECO:0000256" key="8">
    <source>
        <dbReference type="ARBA" id="ARBA00049158"/>
    </source>
</evidence>
<dbReference type="Proteomes" id="UP000222056">
    <property type="component" value="Unassembled WGS sequence"/>
</dbReference>
<evidence type="ECO:0000256" key="12">
    <source>
        <dbReference type="SAM" id="MobiDB-lite"/>
    </source>
</evidence>
<dbReference type="InterPro" id="IPR020550">
    <property type="entry name" value="Inositol_monophosphatase_CS"/>
</dbReference>
<dbReference type="InterPro" id="IPR020583">
    <property type="entry name" value="Inositol_monoP_metal-BS"/>
</dbReference>
<evidence type="ECO:0000313" key="13">
    <source>
        <dbReference type="EMBL" id="SEH13790.1"/>
    </source>
</evidence>
<dbReference type="SUPFAM" id="SSF56655">
    <property type="entry name" value="Carbohydrate phosphatase"/>
    <property type="match status" value="1"/>
</dbReference>
<protein>
    <recommendedName>
        <fullName evidence="11">Inositol-1-monophosphatase</fullName>
        <ecNumber evidence="11">3.1.3.25</ecNumber>
    </recommendedName>
</protein>
<dbReference type="InterPro" id="IPR022337">
    <property type="entry name" value="Inositol_monophosphatase_SuhB"/>
</dbReference>
<dbReference type="GO" id="GO:0006020">
    <property type="term" value="P:inositol metabolic process"/>
    <property type="evidence" value="ECO:0007669"/>
    <property type="project" value="TreeGrafter"/>
</dbReference>
<dbReference type="PROSITE" id="PS00629">
    <property type="entry name" value="IMP_1"/>
    <property type="match status" value="1"/>
</dbReference>
<dbReference type="PRINTS" id="PR00377">
    <property type="entry name" value="IMPHPHTASES"/>
</dbReference>
<dbReference type="GO" id="GO:0046872">
    <property type="term" value="F:metal ion binding"/>
    <property type="evidence" value="ECO:0007669"/>
    <property type="project" value="UniProtKB-KW"/>
</dbReference>
<dbReference type="GO" id="GO:0008934">
    <property type="term" value="F:inositol monophosphate 1-phosphatase activity"/>
    <property type="evidence" value="ECO:0007669"/>
    <property type="project" value="InterPro"/>
</dbReference>